<dbReference type="AlphaFoldDB" id="A0A6M4AWF1"/>
<dbReference type="PANTHER" id="PTHR35024">
    <property type="entry name" value="HYPOTHETICAL CYTOSOLIC PROTEIN"/>
    <property type="match status" value="1"/>
</dbReference>
<accession>A0A6M4AWF1</accession>
<gene>
    <name evidence="2" type="ORF">GV829_14030</name>
</gene>
<evidence type="ECO:0000313" key="2">
    <source>
        <dbReference type="EMBL" id="QJQ33414.1"/>
    </source>
</evidence>
<proteinExistence type="inferred from homology"/>
<dbReference type="Proteomes" id="UP000503018">
    <property type="component" value="Chromosome"/>
</dbReference>
<protein>
    <submittedName>
        <fullName evidence="2">Polymer-forming cytoskeletal protein</fullName>
    </submittedName>
</protein>
<name>A0A6M4AWF1_9SPHN</name>
<dbReference type="RefSeq" id="WP_169947647.1">
    <property type="nucleotide sequence ID" value="NZ_CP053015.1"/>
</dbReference>
<comment type="similarity">
    <text evidence="1">Belongs to the bactofilin family.</text>
</comment>
<dbReference type="Pfam" id="PF04519">
    <property type="entry name" value="Bactofilin"/>
    <property type="match status" value="1"/>
</dbReference>
<reference evidence="2 3" key="1">
    <citation type="submission" date="2020-01" db="EMBL/GenBank/DDBJ databases">
        <title>Sphingomonas sp. strain CSW-10.</title>
        <authorList>
            <person name="Chen W.-M."/>
        </authorList>
    </citation>
    <scope>NUCLEOTIDE SEQUENCE [LARGE SCALE GENOMIC DNA]</scope>
    <source>
        <strain evidence="2 3">CSW-10</strain>
    </source>
</reference>
<keyword evidence="3" id="KW-1185">Reference proteome</keyword>
<organism evidence="2 3">
    <name type="scientific">Sphingomonas lacunae</name>
    <dbReference type="NCBI Taxonomy" id="2698828"/>
    <lineage>
        <taxon>Bacteria</taxon>
        <taxon>Pseudomonadati</taxon>
        <taxon>Pseudomonadota</taxon>
        <taxon>Alphaproteobacteria</taxon>
        <taxon>Sphingomonadales</taxon>
        <taxon>Sphingomonadaceae</taxon>
        <taxon>Sphingomonas</taxon>
    </lineage>
</organism>
<sequence>MATGARNVTFSVLGSDVVITGNVSATVDLHLDGRIEGDLACANLVQGADSLIKGAIVAESAKLAGTVDGSITARDLTIQSTARINGDVTYENLVIEPGGQVDGRFTHRRGAGAAAAAGPAMLELGSTDQG</sequence>
<dbReference type="EMBL" id="CP053015">
    <property type="protein sequence ID" value="QJQ33414.1"/>
    <property type="molecule type" value="Genomic_DNA"/>
</dbReference>
<dbReference type="PANTHER" id="PTHR35024:SF4">
    <property type="entry name" value="POLYMER-FORMING CYTOSKELETAL PROTEIN"/>
    <property type="match status" value="1"/>
</dbReference>
<evidence type="ECO:0000313" key="3">
    <source>
        <dbReference type="Proteomes" id="UP000503018"/>
    </source>
</evidence>
<evidence type="ECO:0000256" key="1">
    <source>
        <dbReference type="ARBA" id="ARBA00044755"/>
    </source>
</evidence>
<dbReference type="KEGG" id="slan:GV829_14030"/>
<dbReference type="InterPro" id="IPR007607">
    <property type="entry name" value="BacA/B"/>
</dbReference>